<reference evidence="3" key="1">
    <citation type="journal article" date="2021" name="Science">
        <title>Hunting the eagle killer: A cyanobacterial neurotoxin causes vacuolar myelinopathy.</title>
        <authorList>
            <person name="Breinlinger S."/>
            <person name="Phillips T.J."/>
            <person name="Haram B.N."/>
            <person name="Mares J."/>
            <person name="Martinez Yerena J.A."/>
            <person name="Hrouzek P."/>
            <person name="Sobotka R."/>
            <person name="Henderson W.M."/>
            <person name="Schmieder P."/>
            <person name="Williams S.M."/>
            <person name="Lauderdale J.D."/>
            <person name="Wilde H.D."/>
            <person name="Gerrin W."/>
            <person name="Kust A."/>
            <person name="Washington J.W."/>
            <person name="Wagner C."/>
            <person name="Geier B."/>
            <person name="Liebeke M."/>
            <person name="Enke H."/>
            <person name="Niedermeyer T.H.J."/>
            <person name="Wilde S.B."/>
        </authorList>
    </citation>
    <scope>NUCLEOTIDE SEQUENCE [LARGE SCALE GENOMIC DNA]</scope>
    <source>
        <strain evidence="3">Thurmond2011</strain>
    </source>
</reference>
<proteinExistence type="predicted"/>
<keyword evidence="3" id="KW-1185">Reference proteome</keyword>
<dbReference type="PANTHER" id="PTHR19959">
    <property type="entry name" value="KINESIN LIGHT CHAIN"/>
    <property type="match status" value="1"/>
</dbReference>
<dbReference type="PANTHER" id="PTHR19959:SF119">
    <property type="entry name" value="FUNGAL LIPASE-LIKE DOMAIN-CONTAINING PROTEIN"/>
    <property type="match status" value="1"/>
</dbReference>
<dbReference type="Proteomes" id="UP000667802">
    <property type="component" value="Unassembled WGS sequence"/>
</dbReference>
<protein>
    <submittedName>
        <fullName evidence="2">Tetratricopeptide repeat protein</fullName>
    </submittedName>
</protein>
<dbReference type="SUPFAM" id="SSF48452">
    <property type="entry name" value="TPR-like"/>
    <property type="match status" value="1"/>
</dbReference>
<dbReference type="RefSeq" id="WP_208348498.1">
    <property type="nucleotide sequence ID" value="NZ_JAALHA020000011.1"/>
</dbReference>
<evidence type="ECO:0000313" key="2">
    <source>
        <dbReference type="EMBL" id="MDR9897193.1"/>
    </source>
</evidence>
<dbReference type="Gene3D" id="1.25.40.10">
    <property type="entry name" value="Tetratricopeptide repeat domain"/>
    <property type="match status" value="2"/>
</dbReference>
<comment type="caution">
    <text evidence="2">The sequence shown here is derived from an EMBL/GenBank/DDBJ whole genome shotgun (WGS) entry which is preliminary data.</text>
</comment>
<organism evidence="2 3">
    <name type="scientific">Aetokthonos hydrillicola Thurmond2011</name>
    <dbReference type="NCBI Taxonomy" id="2712845"/>
    <lineage>
        <taxon>Bacteria</taxon>
        <taxon>Bacillati</taxon>
        <taxon>Cyanobacteriota</taxon>
        <taxon>Cyanophyceae</taxon>
        <taxon>Nostocales</taxon>
        <taxon>Hapalosiphonaceae</taxon>
        <taxon>Aetokthonos</taxon>
    </lineage>
</organism>
<evidence type="ECO:0000313" key="3">
    <source>
        <dbReference type="Proteomes" id="UP000667802"/>
    </source>
</evidence>
<sequence length="724" mass="81812">MSVNDTAHSHNFAWNRQVYHRLKLALSLGLRRQIFLAVCDDLNLRNQVAARLHSTLAFPVGQILYQPDTQEEASTPAYPRLVTLRLNLSDPNPIAQINQWLANYPPPIVGASQETPGRPLPIPVFQIVGVEQLTKQPVTVQRLFLQYLRSTEQTLANTESNRFLESSLLLWLPRPWLYAIQQSALQFWRYRTGVFVFAGEPTPTTNRKNSPERFPGSRTLDLGNVEQSIFEESPIKEDFNFQPPDTQVNRPNKPPESPSSKAELIPVRPHQDNSAIRQNHKNNVLPNSLSHISRELTELVLATINTTIVEDREQNLQVQQILREIEELHANKNLGEKLAAAYHSLGNLYRSRVEQGQSTLENLMVAILAYQEAITYNDASPQVPDILNDLGTLYWMLSRTPPNSEEGQAYIEQGIEFYQLALKLISPETHSETYVRVQNNLGTAYGDLARFSNAGENWQQAVLAYSEALRIRTVEMDPMKYAACQNNLGTAYWHLAQFNQPVEHLKHAITAYKLALAHYKAEEEPFKYGMIQNNIGTAYWNIAQYEQPEENFCLAIDAYNEALKYRTPANAPAACAATENNLGTAYWHLSNVPKINKDERLKLLEMCIAAYDEALALAHSLNGVTMSFDIAATHNNLGLAHYQLVTDAYFNGDKTARSHHLEAVLDNHLLALSGLNKQTEAYQTTVNYIVKAIRSFHNELGIQGQNLALSKLPSHLLPEILPRL</sequence>
<dbReference type="InterPro" id="IPR011990">
    <property type="entry name" value="TPR-like_helical_dom_sf"/>
</dbReference>
<name>A0AAP5ICG6_9CYAN</name>
<evidence type="ECO:0000256" key="1">
    <source>
        <dbReference type="SAM" id="MobiDB-lite"/>
    </source>
</evidence>
<dbReference type="EMBL" id="JAALHA020000011">
    <property type="protein sequence ID" value="MDR9897193.1"/>
    <property type="molecule type" value="Genomic_DNA"/>
</dbReference>
<accession>A0AAP5ICG6</accession>
<feature type="region of interest" description="Disordered" evidence="1">
    <location>
        <begin position="234"/>
        <end position="267"/>
    </location>
</feature>
<gene>
    <name evidence="2" type="ORF">G7B40_021875</name>
</gene>
<dbReference type="AlphaFoldDB" id="A0AAP5ICG6"/>